<dbReference type="Gene3D" id="1.10.3580.10">
    <property type="entry name" value="ATP12 ATPase"/>
    <property type="match status" value="1"/>
</dbReference>
<keyword evidence="3" id="KW-0143">Chaperone</keyword>
<dbReference type="RefSeq" id="WP_137192943.1">
    <property type="nucleotide sequence ID" value="NZ_CP039964.1"/>
</dbReference>
<dbReference type="PANTHER" id="PTHR21013:SF10">
    <property type="entry name" value="ATP SYNTHASE MITOCHONDRIAL F1 COMPLEX ASSEMBLY FACTOR 2"/>
    <property type="match status" value="1"/>
</dbReference>
<dbReference type="GO" id="GO:0043461">
    <property type="term" value="P:proton-transporting ATP synthase complex assembly"/>
    <property type="evidence" value="ECO:0007669"/>
    <property type="project" value="InterPro"/>
</dbReference>
<evidence type="ECO:0000256" key="3">
    <source>
        <dbReference type="ARBA" id="ARBA00023186"/>
    </source>
</evidence>
<evidence type="ECO:0000313" key="5">
    <source>
        <dbReference type="Proteomes" id="UP000298631"/>
    </source>
</evidence>
<dbReference type="InterPro" id="IPR042272">
    <property type="entry name" value="ATP12_ATP_synth-F1-assembly_N"/>
</dbReference>
<evidence type="ECO:0000313" key="4">
    <source>
        <dbReference type="EMBL" id="QCO55253.1"/>
    </source>
</evidence>
<reference evidence="4 5" key="1">
    <citation type="submission" date="2019-05" db="EMBL/GenBank/DDBJ databases">
        <title>Pseudorhodobacter turbinis sp. nov., isolated from the gut of the Korean turban shell.</title>
        <authorList>
            <person name="Jeong Y.-S."/>
            <person name="Kang W.-R."/>
            <person name="Bae J.-W."/>
        </authorList>
    </citation>
    <scope>NUCLEOTIDE SEQUENCE [LARGE SCALE GENOMIC DNA]</scope>
    <source>
        <strain evidence="4 5">S12M18</strain>
    </source>
</reference>
<dbReference type="Proteomes" id="UP000298631">
    <property type="component" value="Chromosome"/>
</dbReference>
<dbReference type="SUPFAM" id="SSF160909">
    <property type="entry name" value="ATP12-like"/>
    <property type="match status" value="1"/>
</dbReference>
<protein>
    <submittedName>
        <fullName evidence="4">ATPase</fullName>
    </submittedName>
</protein>
<accession>A0A4P8EF02</accession>
<dbReference type="PANTHER" id="PTHR21013">
    <property type="entry name" value="ATP SYNTHASE MITOCHONDRIAL F1 COMPLEX ASSEMBLY FACTOR 2/ATP12 PROTEIN, MITOCHONDRIAL PRECURSOR"/>
    <property type="match status" value="1"/>
</dbReference>
<sequence length="235" mass="25539">MSSWAPKRFWKQAEATAAEQGFTVTLDGRGLKTPAKTAFWVPSMDLAQEVAREWQAQEDFVRPETMPYTRTANSALDKVTPQFAAVADMLAAYGGSDLLCYRAEAPQELVARQAQAWDPLLDWAAESFGARLTVTQGLMPVEQPPECGALLAGAVHAQTPFQLAAFHDLVAISGSLVLALAIARGHLTPDEGFALSRIDEDWQSGLWGVDDEAAAFEAQKRQGISHAARFFELCG</sequence>
<dbReference type="Gene3D" id="3.30.2180.10">
    <property type="entry name" value="ATP12-like"/>
    <property type="match status" value="1"/>
</dbReference>
<keyword evidence="5" id="KW-1185">Reference proteome</keyword>
<dbReference type="KEGG" id="pseb:EOK75_05380"/>
<proteinExistence type="inferred from homology"/>
<gene>
    <name evidence="4" type="ORF">EOK75_05380</name>
</gene>
<dbReference type="AlphaFoldDB" id="A0A4P8EF02"/>
<comment type="similarity">
    <text evidence="1">Belongs to the ATP12 family.</text>
</comment>
<dbReference type="OrthoDB" id="9797825at2"/>
<name>A0A4P8EF02_9RHOB</name>
<dbReference type="Pfam" id="PF07542">
    <property type="entry name" value="ATP12"/>
    <property type="match status" value="1"/>
</dbReference>
<evidence type="ECO:0000256" key="1">
    <source>
        <dbReference type="ARBA" id="ARBA00008231"/>
    </source>
</evidence>
<organism evidence="4 5">
    <name type="scientific">Pseudorhodobacter turbinis</name>
    <dbReference type="NCBI Taxonomy" id="2500533"/>
    <lineage>
        <taxon>Bacteria</taxon>
        <taxon>Pseudomonadati</taxon>
        <taxon>Pseudomonadota</taxon>
        <taxon>Alphaproteobacteria</taxon>
        <taxon>Rhodobacterales</taxon>
        <taxon>Paracoccaceae</taxon>
        <taxon>Pseudorhodobacter</taxon>
    </lineage>
</organism>
<dbReference type="EMBL" id="CP039964">
    <property type="protein sequence ID" value="QCO55253.1"/>
    <property type="molecule type" value="Genomic_DNA"/>
</dbReference>
<dbReference type="InterPro" id="IPR023335">
    <property type="entry name" value="ATP12_ortho_dom_sf"/>
</dbReference>
<keyword evidence="2" id="KW-0809">Transit peptide</keyword>
<dbReference type="InterPro" id="IPR011419">
    <property type="entry name" value="ATP12_ATP_synth-F1-assembly"/>
</dbReference>
<evidence type="ECO:0000256" key="2">
    <source>
        <dbReference type="ARBA" id="ARBA00022946"/>
    </source>
</evidence>